<organism evidence="2 3">
    <name type="scientific">Deinococcus phoenicis</name>
    <dbReference type="NCBI Taxonomy" id="1476583"/>
    <lineage>
        <taxon>Bacteria</taxon>
        <taxon>Thermotogati</taxon>
        <taxon>Deinococcota</taxon>
        <taxon>Deinococci</taxon>
        <taxon>Deinococcales</taxon>
        <taxon>Deinococcaceae</taxon>
        <taxon>Deinococcus</taxon>
    </lineage>
</organism>
<dbReference type="eggNOG" id="COG0696">
    <property type="taxonomic scope" value="Bacteria"/>
</dbReference>
<dbReference type="OrthoDB" id="9778226at2"/>
<dbReference type="EMBL" id="JHAC01000012">
    <property type="protein sequence ID" value="EYB69016.1"/>
    <property type="molecule type" value="Genomic_DNA"/>
</dbReference>
<gene>
    <name evidence="2" type="ORF">DEIPH_ctg012orf0085</name>
</gene>
<dbReference type="GO" id="GO:0046872">
    <property type="term" value="F:metal ion binding"/>
    <property type="evidence" value="ECO:0007669"/>
    <property type="project" value="InterPro"/>
</dbReference>
<dbReference type="InterPro" id="IPR017850">
    <property type="entry name" value="Alkaline_phosphatase_core_sf"/>
</dbReference>
<dbReference type="Gene3D" id="3.40.720.10">
    <property type="entry name" value="Alkaline Phosphatase, subunit A"/>
    <property type="match status" value="1"/>
</dbReference>
<reference evidence="2 3" key="1">
    <citation type="submission" date="2014-03" db="EMBL/GenBank/DDBJ databases">
        <title>Draft genome sequence of Deinococcus phoenicis 1P10ME.</title>
        <authorList>
            <person name="Stepanov V.G."/>
            <person name="Vaishampayan P."/>
            <person name="Venkateswaran K."/>
            <person name="Fox G.E."/>
        </authorList>
    </citation>
    <scope>NUCLEOTIDE SEQUENCE [LARGE SCALE GENOMIC DNA]</scope>
    <source>
        <strain evidence="2 3">1P10ME</strain>
    </source>
</reference>
<dbReference type="STRING" id="1476583.DEIPH_ctg012orf0085"/>
<dbReference type="InterPro" id="IPR006124">
    <property type="entry name" value="Metalloenzyme"/>
</dbReference>
<feature type="domain" description="Metalloenzyme" evidence="1">
    <location>
        <begin position="195"/>
        <end position="280"/>
    </location>
</feature>
<evidence type="ECO:0000313" key="3">
    <source>
        <dbReference type="Proteomes" id="UP000020492"/>
    </source>
</evidence>
<dbReference type="SUPFAM" id="SSF53649">
    <property type="entry name" value="Alkaline phosphatase-like"/>
    <property type="match status" value="1"/>
</dbReference>
<dbReference type="Pfam" id="PF01676">
    <property type="entry name" value="Metalloenzyme"/>
    <property type="match status" value="1"/>
</dbReference>
<evidence type="ECO:0000259" key="1">
    <source>
        <dbReference type="Pfam" id="PF01676"/>
    </source>
</evidence>
<dbReference type="Proteomes" id="UP000020492">
    <property type="component" value="Unassembled WGS sequence"/>
</dbReference>
<sequence>MTGLVWLALDGLGYPGDAPDGSVWEAALPTLRPLIEAGRALDATLGVPGLPQSGTGQACWLTGLDAVRAMGEPGKGEHFGPHPGPTLQRLLRAEALPARLAQAGARLALANHYPPAYFAAQVGGQTGGQTGGQSGRTGAQRPRLGCFPFSFLAAGLPLNPPGVPPVPATLGLGYADPWPEQTPLTEVTRLGTALALAARTHDLIVCDLWFGDHLGHRGRTPTPPPVLRAGRAYLERVDALLTGLLDAGARVVLSSDHGNLEDLRVKAHTLARVPFAGVGLALGTPRTVVEGGQAIAAAFGLKLDLGSDAKK</sequence>
<proteinExistence type="predicted"/>
<dbReference type="PATRIC" id="fig|1476583.3.peg.914"/>
<evidence type="ECO:0000313" key="2">
    <source>
        <dbReference type="EMBL" id="EYB69016.1"/>
    </source>
</evidence>
<accession>A0A016QSN9</accession>
<dbReference type="RefSeq" id="WP_034354535.1">
    <property type="nucleotide sequence ID" value="NZ_JHAC01000012.1"/>
</dbReference>
<protein>
    <submittedName>
        <fullName evidence="2">Metalloprotein</fullName>
    </submittedName>
</protein>
<dbReference type="AlphaFoldDB" id="A0A016QSN9"/>
<comment type="caution">
    <text evidence="2">The sequence shown here is derived from an EMBL/GenBank/DDBJ whole genome shotgun (WGS) entry which is preliminary data.</text>
</comment>
<dbReference type="GO" id="GO:0003824">
    <property type="term" value="F:catalytic activity"/>
    <property type="evidence" value="ECO:0007669"/>
    <property type="project" value="InterPro"/>
</dbReference>
<keyword evidence="3" id="KW-1185">Reference proteome</keyword>
<name>A0A016QSN9_9DEIO</name>